<proteinExistence type="predicted"/>
<dbReference type="PANTHER" id="PTHR33710">
    <property type="entry name" value="BNAC02G09200D PROTEIN"/>
    <property type="match status" value="1"/>
</dbReference>
<dbReference type="Proteomes" id="UP001280121">
    <property type="component" value="Unassembled WGS sequence"/>
</dbReference>
<dbReference type="AlphaFoldDB" id="A0AAE0CI73"/>
<sequence length="410" mass="47221">MNKELSIAPQWIFLLGLPLHLFRLDCLQSFATRFGIFFGTDNATLYRTRATVVRICVEVDLQDEVVECFPLVVGQKQVWQKVIYEKRGFYCNKCLRHGHTNIVCRVGEKPKRMDVLRKEREEKVWKEVGQKDSLIKEEKIRGNCRRGGGYYGDGIIFEKEVVGVVCRNSFVVLSDNDNDLGIDAQKDYSLDPGAKSIYSGLLLTTFVYAKCSQIEHRELWGQFYGIATFNVAWVLLGDFNTTRPDKEMVRGRPCKSSSMAEFNDCINRYGLFDLRFEGSQLSWCNSHQGLARSLAKLDRVLINNGFVAKYGGAKAHLLNRNTSDHASILLQFVMDIERYDSAPFHFQNIWTSDVGFLDVVGNYWIESMVSKSALYRLISKLKRMKRRLIVWNKETFGHVDGIIRELEERV</sequence>
<evidence type="ECO:0008006" key="4">
    <source>
        <dbReference type="Google" id="ProtNLM"/>
    </source>
</evidence>
<evidence type="ECO:0000313" key="3">
    <source>
        <dbReference type="Proteomes" id="UP001280121"/>
    </source>
</evidence>
<reference evidence="2" key="1">
    <citation type="journal article" date="2023" name="Plant J.">
        <title>Genome sequences and population genomics provide insights into the demographic history, inbreeding, and mutation load of two 'living fossil' tree species of Dipteronia.</title>
        <authorList>
            <person name="Feng Y."/>
            <person name="Comes H.P."/>
            <person name="Chen J."/>
            <person name="Zhu S."/>
            <person name="Lu R."/>
            <person name="Zhang X."/>
            <person name="Li P."/>
            <person name="Qiu J."/>
            <person name="Olsen K.M."/>
            <person name="Qiu Y."/>
        </authorList>
    </citation>
    <scope>NUCLEOTIDE SEQUENCE</scope>
    <source>
        <strain evidence="2">KIB01</strain>
    </source>
</reference>
<dbReference type="SUPFAM" id="SSF56219">
    <property type="entry name" value="DNase I-like"/>
    <property type="match status" value="1"/>
</dbReference>
<evidence type="ECO:0000256" key="1">
    <source>
        <dbReference type="SAM" id="SignalP"/>
    </source>
</evidence>
<evidence type="ECO:0000313" key="2">
    <source>
        <dbReference type="EMBL" id="KAK2652286.1"/>
    </source>
</evidence>
<accession>A0AAE0CI73</accession>
<keyword evidence="3" id="KW-1185">Reference proteome</keyword>
<dbReference type="EMBL" id="JANJYI010000004">
    <property type="protein sequence ID" value="KAK2652286.1"/>
    <property type="molecule type" value="Genomic_DNA"/>
</dbReference>
<feature type="chain" id="PRO_5041947160" description="DUF4283 domain-containing protein" evidence="1">
    <location>
        <begin position="27"/>
        <end position="410"/>
    </location>
</feature>
<gene>
    <name evidence="2" type="ORF">Ddye_012142</name>
</gene>
<name>A0AAE0CI73_9ROSI</name>
<keyword evidence="1" id="KW-0732">Signal</keyword>
<organism evidence="2 3">
    <name type="scientific">Dipteronia dyeriana</name>
    <dbReference type="NCBI Taxonomy" id="168575"/>
    <lineage>
        <taxon>Eukaryota</taxon>
        <taxon>Viridiplantae</taxon>
        <taxon>Streptophyta</taxon>
        <taxon>Embryophyta</taxon>
        <taxon>Tracheophyta</taxon>
        <taxon>Spermatophyta</taxon>
        <taxon>Magnoliopsida</taxon>
        <taxon>eudicotyledons</taxon>
        <taxon>Gunneridae</taxon>
        <taxon>Pentapetalae</taxon>
        <taxon>rosids</taxon>
        <taxon>malvids</taxon>
        <taxon>Sapindales</taxon>
        <taxon>Sapindaceae</taxon>
        <taxon>Hippocastanoideae</taxon>
        <taxon>Acereae</taxon>
        <taxon>Dipteronia</taxon>
    </lineage>
</organism>
<dbReference type="PANTHER" id="PTHR33710:SF13">
    <property type="entry name" value="ENDONUCLEASE_EXONUCLEASE_PHOSPHATASE FAMILY PROTEIN"/>
    <property type="match status" value="1"/>
</dbReference>
<dbReference type="InterPro" id="IPR036691">
    <property type="entry name" value="Endo/exonu/phosph_ase_sf"/>
</dbReference>
<feature type="signal peptide" evidence="1">
    <location>
        <begin position="1"/>
        <end position="26"/>
    </location>
</feature>
<protein>
    <recommendedName>
        <fullName evidence="4">DUF4283 domain-containing protein</fullName>
    </recommendedName>
</protein>
<comment type="caution">
    <text evidence="2">The sequence shown here is derived from an EMBL/GenBank/DDBJ whole genome shotgun (WGS) entry which is preliminary data.</text>
</comment>
<dbReference type="Gene3D" id="3.60.10.10">
    <property type="entry name" value="Endonuclease/exonuclease/phosphatase"/>
    <property type="match status" value="1"/>
</dbReference>